<dbReference type="Proteomes" id="UP001341840">
    <property type="component" value="Unassembled WGS sequence"/>
</dbReference>
<name>A0ABU6QN79_9FABA</name>
<evidence type="ECO:0000256" key="1">
    <source>
        <dbReference type="SAM" id="MobiDB-lite"/>
    </source>
</evidence>
<evidence type="ECO:0000313" key="2">
    <source>
        <dbReference type="EMBL" id="MED6113066.1"/>
    </source>
</evidence>
<feature type="region of interest" description="Disordered" evidence="1">
    <location>
        <begin position="104"/>
        <end position="130"/>
    </location>
</feature>
<reference evidence="2 3" key="1">
    <citation type="journal article" date="2023" name="Plants (Basel)">
        <title>Bridging the Gap: Combining Genomics and Transcriptomics Approaches to Understand Stylosanthes scabra, an Orphan Legume from the Brazilian Caatinga.</title>
        <authorList>
            <person name="Ferreira-Neto J.R.C."/>
            <person name="da Silva M.D."/>
            <person name="Binneck E."/>
            <person name="de Melo N.F."/>
            <person name="da Silva R.H."/>
            <person name="de Melo A.L.T.M."/>
            <person name="Pandolfi V."/>
            <person name="Bustamante F.O."/>
            <person name="Brasileiro-Vidal A.C."/>
            <person name="Benko-Iseppon A.M."/>
        </authorList>
    </citation>
    <scope>NUCLEOTIDE SEQUENCE [LARGE SCALE GENOMIC DNA]</scope>
    <source>
        <tissue evidence="2">Leaves</tissue>
    </source>
</reference>
<keyword evidence="3" id="KW-1185">Reference proteome</keyword>
<protein>
    <submittedName>
        <fullName evidence="2">Uncharacterized protein</fullName>
    </submittedName>
</protein>
<dbReference type="EMBL" id="JASCZI010000707">
    <property type="protein sequence ID" value="MED6113066.1"/>
    <property type="molecule type" value="Genomic_DNA"/>
</dbReference>
<organism evidence="2 3">
    <name type="scientific">Stylosanthes scabra</name>
    <dbReference type="NCBI Taxonomy" id="79078"/>
    <lineage>
        <taxon>Eukaryota</taxon>
        <taxon>Viridiplantae</taxon>
        <taxon>Streptophyta</taxon>
        <taxon>Embryophyta</taxon>
        <taxon>Tracheophyta</taxon>
        <taxon>Spermatophyta</taxon>
        <taxon>Magnoliopsida</taxon>
        <taxon>eudicotyledons</taxon>
        <taxon>Gunneridae</taxon>
        <taxon>Pentapetalae</taxon>
        <taxon>rosids</taxon>
        <taxon>fabids</taxon>
        <taxon>Fabales</taxon>
        <taxon>Fabaceae</taxon>
        <taxon>Papilionoideae</taxon>
        <taxon>50 kb inversion clade</taxon>
        <taxon>dalbergioids sensu lato</taxon>
        <taxon>Dalbergieae</taxon>
        <taxon>Pterocarpus clade</taxon>
        <taxon>Stylosanthes</taxon>
    </lineage>
</organism>
<evidence type="ECO:0000313" key="3">
    <source>
        <dbReference type="Proteomes" id="UP001341840"/>
    </source>
</evidence>
<accession>A0ABU6QN79</accession>
<proteinExistence type="predicted"/>
<sequence length="130" mass="13917">MALSKHNIPTAAMGVESVKQEDTHHDAVIVNATIETAPPKHTVPVAAMGVESVEEDDTQHNTAIVDASIAKPSSVVEEAVLTALVEKITSVHKQPVIVLALEKPGDKESVAVPREPETEELKLRDLEDSD</sequence>
<gene>
    <name evidence="2" type="ORF">PIB30_067536</name>
</gene>
<comment type="caution">
    <text evidence="2">The sequence shown here is derived from an EMBL/GenBank/DDBJ whole genome shotgun (WGS) entry which is preliminary data.</text>
</comment>